<name>A0A9W4SKI5_9GLOM</name>
<dbReference type="AlphaFoldDB" id="A0A9W4SKI5"/>
<gene>
    <name evidence="1" type="ORF">FWILDA_LOCUS5337</name>
</gene>
<keyword evidence="2" id="KW-1185">Reference proteome</keyword>
<protein>
    <submittedName>
        <fullName evidence="1">1589_t:CDS:1</fullName>
    </submittedName>
</protein>
<dbReference type="OrthoDB" id="2314945at2759"/>
<accession>A0A9W4SKI5</accession>
<evidence type="ECO:0000313" key="1">
    <source>
        <dbReference type="EMBL" id="CAI2171955.1"/>
    </source>
</evidence>
<evidence type="ECO:0000313" key="2">
    <source>
        <dbReference type="Proteomes" id="UP001153678"/>
    </source>
</evidence>
<sequence length="466" mass="53454">MSKIDTRSVNVTVEIQNEVKLQKTKHNNYLQEAFKLGIIKEKSTFMLAFDKHARYMKLVIDEVPFYNFRKELKTKDKSSHVSTIQLSTSSNTPEAILLSDDPTSDSYIPEIMAYFISRGFQPSLVRSFLERNCHLDLKTNEHLMFDFLEEREQLDPVTFVGIEGSGVSGIESGEDERLLVKWGLTDETARELRQSVRDDALWSQQILYHWLFDWIINPWGSFVQMSFDNIFYNDQFPRNQWNSYDRKNGPQMFASSYKDIIDIGIDGLLSNNTKVTSENSKSTAHQAFFHATTQISAQNISKYGIQITLNSPHLDFGAAHSFYLNPSLVNAIGRIKNRNGFNGIVVYWVDIDKIKSMNYRDLVSEGEDLWKEVVVASRCGQPSAVDENAFVYDISYQTQDQFSMSGQIVMIVMRIHGGSSFQGLSGLTIFSSPLRLLEQQSLWTDIVLVLFTSIQKMWIKSMCKSR</sequence>
<proteinExistence type="predicted"/>
<comment type="caution">
    <text evidence="1">The sequence shown here is derived from an EMBL/GenBank/DDBJ whole genome shotgun (WGS) entry which is preliminary data.</text>
</comment>
<reference evidence="1" key="1">
    <citation type="submission" date="2022-08" db="EMBL/GenBank/DDBJ databases">
        <authorList>
            <person name="Kallberg Y."/>
            <person name="Tangrot J."/>
            <person name="Rosling A."/>
        </authorList>
    </citation>
    <scope>NUCLEOTIDE SEQUENCE</scope>
    <source>
        <strain evidence="1">Wild A</strain>
    </source>
</reference>
<organism evidence="1 2">
    <name type="scientific">Funneliformis geosporum</name>
    <dbReference type="NCBI Taxonomy" id="1117311"/>
    <lineage>
        <taxon>Eukaryota</taxon>
        <taxon>Fungi</taxon>
        <taxon>Fungi incertae sedis</taxon>
        <taxon>Mucoromycota</taxon>
        <taxon>Glomeromycotina</taxon>
        <taxon>Glomeromycetes</taxon>
        <taxon>Glomerales</taxon>
        <taxon>Glomeraceae</taxon>
        <taxon>Funneliformis</taxon>
    </lineage>
</organism>
<dbReference type="Proteomes" id="UP001153678">
    <property type="component" value="Unassembled WGS sequence"/>
</dbReference>
<dbReference type="EMBL" id="CAMKVN010000882">
    <property type="protein sequence ID" value="CAI2171955.1"/>
    <property type="molecule type" value="Genomic_DNA"/>
</dbReference>